<dbReference type="PANTHER" id="PTHR33802">
    <property type="entry name" value="SI:CH211-161H7.5-RELATED"/>
    <property type="match status" value="1"/>
</dbReference>
<reference evidence="2 3" key="1">
    <citation type="submission" date="2019-05" db="EMBL/GenBank/DDBJ databases">
        <title>Algicella ahnfeltiae gen. nov., sp. nov., a novel marine bacterium of the family Flavobacteriaceae isolated from a red alga.</title>
        <authorList>
            <person name="Nedashkovskaya O.I."/>
            <person name="Kukhlevskiy A.D."/>
            <person name="Kim S.-G."/>
            <person name="Zhukova N.V."/>
            <person name="Mikhailov V.V."/>
        </authorList>
    </citation>
    <scope>NUCLEOTIDE SEQUENCE [LARGE SCALE GENOMIC DNA]</scope>
    <source>
        <strain evidence="2 3">10Alg115</strain>
    </source>
</reference>
<feature type="transmembrane region" description="Helical" evidence="1">
    <location>
        <begin position="116"/>
        <end position="136"/>
    </location>
</feature>
<dbReference type="OrthoDB" id="5189031at2"/>
<protein>
    <submittedName>
        <fullName evidence="2">Tryptophan-rich sensory protein</fullName>
    </submittedName>
</protein>
<evidence type="ECO:0000313" key="2">
    <source>
        <dbReference type="EMBL" id="QCX38206.1"/>
    </source>
</evidence>
<evidence type="ECO:0000256" key="1">
    <source>
        <dbReference type="SAM" id="Phobius"/>
    </source>
</evidence>
<dbReference type="AlphaFoldDB" id="A0A5B7TSU8"/>
<keyword evidence="1" id="KW-0472">Membrane</keyword>
<organism evidence="2 3">
    <name type="scientific">Aureibaculum algae</name>
    <dbReference type="NCBI Taxonomy" id="2584122"/>
    <lineage>
        <taxon>Bacteria</taxon>
        <taxon>Pseudomonadati</taxon>
        <taxon>Bacteroidota</taxon>
        <taxon>Flavobacteriia</taxon>
        <taxon>Flavobacteriales</taxon>
        <taxon>Flavobacteriaceae</taxon>
        <taxon>Aureibaculum</taxon>
    </lineage>
</organism>
<feature type="transmembrane region" description="Helical" evidence="1">
    <location>
        <begin position="232"/>
        <end position="250"/>
    </location>
</feature>
<feature type="transmembrane region" description="Helical" evidence="1">
    <location>
        <begin position="148"/>
        <end position="173"/>
    </location>
</feature>
<dbReference type="EMBL" id="CP040749">
    <property type="protein sequence ID" value="QCX38206.1"/>
    <property type="molecule type" value="Genomic_DNA"/>
</dbReference>
<name>A0A5B7TSU8_9FLAO</name>
<feature type="transmembrane region" description="Helical" evidence="1">
    <location>
        <begin position="185"/>
        <end position="204"/>
    </location>
</feature>
<dbReference type="Proteomes" id="UP000306229">
    <property type="component" value="Chromosome"/>
</dbReference>
<dbReference type="KEGG" id="fbe:FF125_07085"/>
<feature type="transmembrane region" description="Helical" evidence="1">
    <location>
        <begin position="92"/>
        <end position="110"/>
    </location>
</feature>
<keyword evidence="3" id="KW-1185">Reference proteome</keyword>
<accession>A0A5B7TSU8</accession>
<feature type="transmembrane region" description="Helical" evidence="1">
    <location>
        <begin position="12"/>
        <end position="28"/>
    </location>
</feature>
<feature type="transmembrane region" description="Helical" evidence="1">
    <location>
        <begin position="48"/>
        <end position="72"/>
    </location>
</feature>
<proteinExistence type="predicted"/>
<keyword evidence="1" id="KW-1133">Transmembrane helix</keyword>
<sequence>MNAIKNQQKFSILNSLSVIIAIGINYYSQVYKVNGNTIGGLSDKYTNLFTPAGYAFSIWGIIYLGLIAFCGFQIYQTFKLKKINEFINQTGYWFALTNLANAAWVFAWLYENTLLSLGIMLVMLISLTKIILNTNMERYDASKKIIAFYWWPICIYSGWITVATIANITAYLAKIEWSGFGISEIQWTIIMIIVATLLNALMIYKRNMREFALVGVWALIAIYVKQQNEYESIAYTALIGALILFGYVMYHGFKNRKTNPFFLKQP</sequence>
<dbReference type="RefSeq" id="WP_138949106.1">
    <property type="nucleotide sequence ID" value="NZ_CP040749.1"/>
</dbReference>
<keyword evidence="1" id="KW-0812">Transmembrane</keyword>
<gene>
    <name evidence="2" type="ORF">FF125_07085</name>
</gene>
<dbReference type="PANTHER" id="PTHR33802:SF1">
    <property type="entry name" value="XK-RELATED PROTEIN"/>
    <property type="match status" value="1"/>
</dbReference>
<evidence type="ECO:0000313" key="3">
    <source>
        <dbReference type="Proteomes" id="UP000306229"/>
    </source>
</evidence>